<dbReference type="GO" id="GO:0003677">
    <property type="term" value="F:DNA binding"/>
    <property type="evidence" value="ECO:0007669"/>
    <property type="project" value="UniProtKB-KW"/>
</dbReference>
<dbReference type="InterPro" id="IPR000524">
    <property type="entry name" value="Tscrpt_reg_HTH_GntR"/>
</dbReference>
<dbReference type="InterPro" id="IPR051446">
    <property type="entry name" value="HTH_trans_reg/aminotransferase"/>
</dbReference>
<dbReference type="OrthoDB" id="9804020at2"/>
<dbReference type="RefSeq" id="WP_138552716.1">
    <property type="nucleotide sequence ID" value="NZ_PNCH01000041.1"/>
</dbReference>
<evidence type="ECO:0000259" key="6">
    <source>
        <dbReference type="PROSITE" id="PS50949"/>
    </source>
</evidence>
<dbReference type="Proteomes" id="UP000310249">
    <property type="component" value="Unassembled WGS sequence"/>
</dbReference>
<organism evidence="7 8">
    <name type="scientific">Pseudoalteromonas rubra</name>
    <dbReference type="NCBI Taxonomy" id="43658"/>
    <lineage>
        <taxon>Bacteria</taxon>
        <taxon>Pseudomonadati</taxon>
        <taxon>Pseudomonadota</taxon>
        <taxon>Gammaproteobacteria</taxon>
        <taxon>Alteromonadales</taxon>
        <taxon>Pseudoalteromonadaceae</taxon>
        <taxon>Pseudoalteromonas</taxon>
    </lineage>
</organism>
<dbReference type="InterPro" id="IPR036390">
    <property type="entry name" value="WH_DNA-bd_sf"/>
</dbReference>
<evidence type="ECO:0000313" key="8">
    <source>
        <dbReference type="Proteomes" id="UP000310249"/>
    </source>
</evidence>
<comment type="similarity">
    <text evidence="1">In the C-terminal section; belongs to the class-I pyridoxal-phosphate-dependent aminotransferase family.</text>
</comment>
<dbReference type="InterPro" id="IPR004839">
    <property type="entry name" value="Aminotransferase_I/II_large"/>
</dbReference>
<dbReference type="Gene3D" id="3.40.640.10">
    <property type="entry name" value="Type I PLP-dependent aspartate aminotransferase-like (Major domain)"/>
    <property type="match status" value="1"/>
</dbReference>
<reference evidence="7 8" key="1">
    <citation type="submission" date="2018-01" db="EMBL/GenBank/DDBJ databases">
        <authorList>
            <person name="Paulsen S."/>
            <person name="Gram L.K."/>
        </authorList>
    </citation>
    <scope>NUCLEOTIDE SEQUENCE [LARGE SCALE GENOMIC DNA]</scope>
    <source>
        <strain evidence="7 8">S2676</strain>
    </source>
</reference>
<dbReference type="PROSITE" id="PS50949">
    <property type="entry name" value="HTH_GNTR"/>
    <property type="match status" value="1"/>
</dbReference>
<name>A0A5S3WI16_9GAMM</name>
<dbReference type="InterPro" id="IPR015421">
    <property type="entry name" value="PyrdxlP-dep_Trfase_major"/>
</dbReference>
<dbReference type="InterPro" id="IPR015422">
    <property type="entry name" value="PyrdxlP-dep_Trfase_small"/>
</dbReference>
<dbReference type="InterPro" id="IPR015424">
    <property type="entry name" value="PyrdxlP-dep_Trfase"/>
</dbReference>
<evidence type="ECO:0000256" key="1">
    <source>
        <dbReference type="ARBA" id="ARBA00005384"/>
    </source>
</evidence>
<evidence type="ECO:0000256" key="3">
    <source>
        <dbReference type="ARBA" id="ARBA00023015"/>
    </source>
</evidence>
<dbReference type="SUPFAM" id="SSF46785">
    <property type="entry name" value="Winged helix' DNA-binding domain"/>
    <property type="match status" value="1"/>
</dbReference>
<dbReference type="PANTHER" id="PTHR46577:SF1">
    <property type="entry name" value="HTH-TYPE TRANSCRIPTIONAL REGULATORY PROTEIN GABR"/>
    <property type="match status" value="1"/>
</dbReference>
<evidence type="ECO:0000313" key="7">
    <source>
        <dbReference type="EMBL" id="TMP26100.1"/>
    </source>
</evidence>
<dbReference type="PANTHER" id="PTHR46577">
    <property type="entry name" value="HTH-TYPE TRANSCRIPTIONAL REGULATORY PROTEIN GABR"/>
    <property type="match status" value="1"/>
</dbReference>
<dbReference type="AlphaFoldDB" id="A0A5S3WI16"/>
<dbReference type="Gene3D" id="3.90.1150.10">
    <property type="entry name" value="Aspartate Aminotransferase, domain 1"/>
    <property type="match status" value="1"/>
</dbReference>
<keyword evidence="3" id="KW-0805">Transcription regulation</keyword>
<dbReference type="GO" id="GO:0003700">
    <property type="term" value="F:DNA-binding transcription factor activity"/>
    <property type="evidence" value="ECO:0007669"/>
    <property type="project" value="InterPro"/>
</dbReference>
<dbReference type="GO" id="GO:0030170">
    <property type="term" value="F:pyridoxal phosphate binding"/>
    <property type="evidence" value="ECO:0007669"/>
    <property type="project" value="InterPro"/>
</dbReference>
<dbReference type="CDD" id="cd07377">
    <property type="entry name" value="WHTH_GntR"/>
    <property type="match status" value="1"/>
</dbReference>
<dbReference type="GO" id="GO:0008483">
    <property type="term" value="F:transaminase activity"/>
    <property type="evidence" value="ECO:0007669"/>
    <property type="project" value="UniProtKB-KW"/>
</dbReference>
<dbReference type="EMBL" id="PNCI01000052">
    <property type="protein sequence ID" value="TMP26100.1"/>
    <property type="molecule type" value="Genomic_DNA"/>
</dbReference>
<proteinExistence type="inferred from homology"/>
<protein>
    <submittedName>
        <fullName evidence="7">PLP-dependent aminotransferase family protein</fullName>
    </submittedName>
</protein>
<sequence>MGRQAKYKALAGQFITAIEAGEYEFDQPLPSLRQLSALYQVSMTTALACYRYLESLGYITADPKRGFFPCFNPQHASAIEYAQFNAKACTLPNPPPSRARSGFATAQLDPTLIDSQQLRASLARTMRSDHTLFNYGDPLGEQPFRQALSEHLKTQGFVIRAQELVITQGCLDAVKTALELVTKEQDIVAVPSPCYTGLLDILSVMGRQVLEIPSNQDGIDLVQLEHEMARHQVAACLISANFQNPTGHSLSTQQKAALANMASQYRIPIIEDDVYRELCHTGTTPLPIKHFDQDGWVVWCSSISKTLAPGLRLGWCAPGRFHQKYSDLIRIRSLGCNRPLQLALADYISRGHYARYLKKLNNTLASQCNQYIQLLTRLLPDKVRVNRPQGGLVLWLELPDINTKQLQKQLKEERIYILCGDAFSTTTHYHNYIRLNFGQCIHAEIETQLTKLAQTASSLQRQKSVKSESKTGTKLV</sequence>
<keyword evidence="7" id="KW-0032">Aminotransferase</keyword>
<dbReference type="SUPFAM" id="SSF53383">
    <property type="entry name" value="PLP-dependent transferases"/>
    <property type="match status" value="1"/>
</dbReference>
<comment type="caution">
    <text evidence="7">The sequence shown here is derived from an EMBL/GenBank/DDBJ whole genome shotgun (WGS) entry which is preliminary data.</text>
</comment>
<dbReference type="CDD" id="cd00609">
    <property type="entry name" value="AAT_like"/>
    <property type="match status" value="1"/>
</dbReference>
<dbReference type="Gene3D" id="1.10.10.10">
    <property type="entry name" value="Winged helix-like DNA-binding domain superfamily/Winged helix DNA-binding domain"/>
    <property type="match status" value="1"/>
</dbReference>
<dbReference type="Pfam" id="PF00155">
    <property type="entry name" value="Aminotran_1_2"/>
    <property type="match status" value="1"/>
</dbReference>
<accession>A0A5S3WI16</accession>
<reference evidence="8" key="2">
    <citation type="submission" date="2019-06" db="EMBL/GenBank/DDBJ databases">
        <title>Co-occurence of chitin degradation, pigmentation and bioactivity in marine Pseudoalteromonas.</title>
        <authorList>
            <person name="Sonnenschein E.C."/>
            <person name="Bech P.K."/>
        </authorList>
    </citation>
    <scope>NUCLEOTIDE SEQUENCE [LARGE SCALE GENOMIC DNA]</scope>
    <source>
        <strain evidence="8">S2676</strain>
    </source>
</reference>
<dbReference type="InterPro" id="IPR036388">
    <property type="entry name" value="WH-like_DNA-bd_sf"/>
</dbReference>
<keyword evidence="2" id="KW-0663">Pyridoxal phosphate</keyword>
<evidence type="ECO:0000256" key="5">
    <source>
        <dbReference type="ARBA" id="ARBA00023163"/>
    </source>
</evidence>
<gene>
    <name evidence="7" type="ORF">CWB99_19640</name>
</gene>
<keyword evidence="7" id="KW-0808">Transferase</keyword>
<keyword evidence="5" id="KW-0804">Transcription</keyword>
<feature type="domain" description="HTH gntR-type" evidence="6">
    <location>
        <begin position="4"/>
        <end position="72"/>
    </location>
</feature>
<evidence type="ECO:0000256" key="2">
    <source>
        <dbReference type="ARBA" id="ARBA00022898"/>
    </source>
</evidence>
<keyword evidence="4" id="KW-0238">DNA-binding</keyword>
<dbReference type="Pfam" id="PF00392">
    <property type="entry name" value="GntR"/>
    <property type="match status" value="1"/>
</dbReference>
<evidence type="ECO:0000256" key="4">
    <source>
        <dbReference type="ARBA" id="ARBA00023125"/>
    </source>
</evidence>